<organism evidence="1">
    <name type="scientific">uncultured Caudovirales phage</name>
    <dbReference type="NCBI Taxonomy" id="2100421"/>
    <lineage>
        <taxon>Viruses</taxon>
        <taxon>Duplodnaviria</taxon>
        <taxon>Heunggongvirae</taxon>
        <taxon>Uroviricota</taxon>
        <taxon>Caudoviricetes</taxon>
        <taxon>Peduoviridae</taxon>
        <taxon>Maltschvirus</taxon>
        <taxon>Maltschvirus maltsch</taxon>
    </lineage>
</organism>
<protein>
    <submittedName>
        <fullName evidence="1">Uncharacterized protein</fullName>
    </submittedName>
</protein>
<reference evidence="1" key="1">
    <citation type="submission" date="2020-05" db="EMBL/GenBank/DDBJ databases">
        <authorList>
            <person name="Chiriac C."/>
            <person name="Salcher M."/>
            <person name="Ghai R."/>
            <person name="Kavagutti S V."/>
        </authorList>
    </citation>
    <scope>NUCLEOTIDE SEQUENCE</scope>
</reference>
<dbReference type="EMBL" id="LR797346">
    <property type="protein sequence ID" value="CAB4204371.1"/>
    <property type="molecule type" value="Genomic_DNA"/>
</dbReference>
<sequence>MATSVIESGNYELFIDTGFQLDAFTLDSPTRGLLDGTQYVLDGTTEFAPMLEYSTNVNVKRGRRDIGDQFSAGTMSFNLNDDLAGGTLNPLYTSSPYVDPAGQFTLAPLRRVSFGRYNGVGTFITLFVGQIVSYDYNYELGGQNTVTVYCADDFYLLAQTALAEFNVSEELSSARLSAVLDLPEVAYPALSRDIETGTQTLGGAAAYTVAEGTNVKAYIDQIQAAEQGRIFMSRTGDITSQPRIGNTLSGSVADFHDDGTNIPYNSLGIIYNADLIVNRASIQHLGATSPQVADDLASQAKYLIQNTSITDSLLHNDPAALTLATYLLEGEPIATFNAVQTDYLMLTTPQRETLALVDIGDTITITNTIAGGEVAQELSVEGIEIQVNVNNGHRVTFYTANTVIVYQFILNDNLYGKLDIQDPQPVLG</sequence>
<accession>A0A6J5RAT0</accession>
<dbReference type="EMBL" id="LR797215">
    <property type="protein sequence ID" value="CAB4194650.1"/>
    <property type="molecule type" value="Genomic_DNA"/>
</dbReference>
<evidence type="ECO:0000313" key="1">
    <source>
        <dbReference type="EMBL" id="CAB4194650.1"/>
    </source>
</evidence>
<evidence type="ECO:0000313" key="2">
    <source>
        <dbReference type="EMBL" id="CAB4204371.1"/>
    </source>
</evidence>
<name>A0A6J5RAT0_9CAUD</name>
<proteinExistence type="predicted"/>
<gene>
    <name evidence="1" type="ORF">UFOVP1268_7</name>
    <name evidence="2" type="ORF">UFOVP1395_11</name>
</gene>